<organism evidence="4 5">
    <name type="scientific">Saccharopolyspora taberi</name>
    <dbReference type="NCBI Taxonomy" id="60895"/>
    <lineage>
        <taxon>Bacteria</taxon>
        <taxon>Bacillati</taxon>
        <taxon>Actinomycetota</taxon>
        <taxon>Actinomycetes</taxon>
        <taxon>Pseudonocardiales</taxon>
        <taxon>Pseudonocardiaceae</taxon>
        <taxon>Saccharopolyspora</taxon>
    </lineage>
</organism>
<evidence type="ECO:0000259" key="3">
    <source>
        <dbReference type="PROSITE" id="PS51186"/>
    </source>
</evidence>
<evidence type="ECO:0000313" key="5">
    <source>
        <dbReference type="Proteomes" id="UP001500979"/>
    </source>
</evidence>
<dbReference type="SUPFAM" id="SSF55729">
    <property type="entry name" value="Acyl-CoA N-acyltransferases (Nat)"/>
    <property type="match status" value="1"/>
</dbReference>
<keyword evidence="5" id="KW-1185">Reference proteome</keyword>
<dbReference type="RefSeq" id="WP_344684499.1">
    <property type="nucleotide sequence ID" value="NZ_BAAAUX010000024.1"/>
</dbReference>
<sequence>MRIRTADLDDLPTCQQVEVAAGALFREIGMTGIAEDPPLPLESLAVFQRAGRAWVAADPGPVAYVLVEPLDGAAHIAQISVHPDHSRKGVGRRLLDHVESWATGQGLTALTLTTFRDVPWNAPYYRRLGFRDLAADEITPGLAKAVEAEAAHGLDPEQRVCMRRDLG</sequence>
<dbReference type="Proteomes" id="UP001500979">
    <property type="component" value="Unassembled WGS sequence"/>
</dbReference>
<dbReference type="CDD" id="cd04301">
    <property type="entry name" value="NAT_SF"/>
    <property type="match status" value="1"/>
</dbReference>
<name>A0ABN3VK61_9PSEU</name>
<evidence type="ECO:0000313" key="4">
    <source>
        <dbReference type="EMBL" id="GAA2812207.1"/>
    </source>
</evidence>
<keyword evidence="1" id="KW-0808">Transferase</keyword>
<dbReference type="InterPro" id="IPR000182">
    <property type="entry name" value="GNAT_dom"/>
</dbReference>
<evidence type="ECO:0000256" key="1">
    <source>
        <dbReference type="ARBA" id="ARBA00022679"/>
    </source>
</evidence>
<dbReference type="PANTHER" id="PTHR43800:SF1">
    <property type="entry name" value="PEPTIDYL-LYSINE N-ACETYLTRANSFERASE YJAB"/>
    <property type="match status" value="1"/>
</dbReference>
<feature type="domain" description="N-acetyltransferase" evidence="3">
    <location>
        <begin position="1"/>
        <end position="149"/>
    </location>
</feature>
<proteinExistence type="predicted"/>
<dbReference type="InterPro" id="IPR016181">
    <property type="entry name" value="Acyl_CoA_acyltransferase"/>
</dbReference>
<accession>A0ABN3VK61</accession>
<dbReference type="EMBL" id="BAAAUX010000024">
    <property type="protein sequence ID" value="GAA2812207.1"/>
    <property type="molecule type" value="Genomic_DNA"/>
</dbReference>
<protein>
    <submittedName>
        <fullName evidence="4">GNAT family N-acetyltransferase</fullName>
    </submittedName>
</protein>
<dbReference type="Gene3D" id="3.40.630.30">
    <property type="match status" value="1"/>
</dbReference>
<dbReference type="Pfam" id="PF00583">
    <property type="entry name" value="Acetyltransf_1"/>
    <property type="match status" value="1"/>
</dbReference>
<keyword evidence="2" id="KW-0012">Acyltransferase</keyword>
<gene>
    <name evidence="4" type="ORF">GCM10010470_54510</name>
</gene>
<reference evidence="4 5" key="1">
    <citation type="journal article" date="2019" name="Int. J. Syst. Evol. Microbiol.">
        <title>The Global Catalogue of Microorganisms (GCM) 10K type strain sequencing project: providing services to taxonomists for standard genome sequencing and annotation.</title>
        <authorList>
            <consortium name="The Broad Institute Genomics Platform"/>
            <consortium name="The Broad Institute Genome Sequencing Center for Infectious Disease"/>
            <person name="Wu L."/>
            <person name="Ma J."/>
        </authorList>
    </citation>
    <scope>NUCLEOTIDE SEQUENCE [LARGE SCALE GENOMIC DNA]</scope>
    <source>
        <strain evidence="4 5">JCM 9383</strain>
    </source>
</reference>
<evidence type="ECO:0000256" key="2">
    <source>
        <dbReference type="ARBA" id="ARBA00023315"/>
    </source>
</evidence>
<dbReference type="PROSITE" id="PS51186">
    <property type="entry name" value="GNAT"/>
    <property type="match status" value="1"/>
</dbReference>
<comment type="caution">
    <text evidence="4">The sequence shown here is derived from an EMBL/GenBank/DDBJ whole genome shotgun (WGS) entry which is preliminary data.</text>
</comment>
<dbReference type="PANTHER" id="PTHR43800">
    <property type="entry name" value="PEPTIDYL-LYSINE N-ACETYLTRANSFERASE YJAB"/>
    <property type="match status" value="1"/>
</dbReference>